<name>I0HPH5_RUBGI</name>
<dbReference type="InterPro" id="IPR015797">
    <property type="entry name" value="NUDIX_hydrolase-like_dom_sf"/>
</dbReference>
<dbReference type="HOGENOM" id="CLU_062658_5_0_4"/>
<keyword evidence="5 9" id="KW-0378">Hydrolase</keyword>
<dbReference type="Gene3D" id="3.90.79.10">
    <property type="entry name" value="Nucleoside Triphosphate Pyrophosphohydrolase"/>
    <property type="match status" value="1"/>
</dbReference>
<comment type="cofactor">
    <cofactor evidence="2">
        <name>Mg(2+)</name>
        <dbReference type="ChEBI" id="CHEBI:18420"/>
    </cofactor>
</comment>
<dbReference type="eggNOG" id="COG1051">
    <property type="taxonomic scope" value="Bacteria"/>
</dbReference>
<accession>I0HPH5</accession>
<dbReference type="GO" id="GO:0019693">
    <property type="term" value="P:ribose phosphate metabolic process"/>
    <property type="evidence" value="ECO:0007669"/>
    <property type="project" value="TreeGrafter"/>
</dbReference>
<dbReference type="KEGG" id="rge:RGE_15710"/>
<dbReference type="GO" id="GO:0016787">
    <property type="term" value="F:hydrolase activity"/>
    <property type="evidence" value="ECO:0007669"/>
    <property type="project" value="UniProtKB-KW"/>
</dbReference>
<evidence type="ECO:0000313" key="10">
    <source>
        <dbReference type="Proteomes" id="UP000007883"/>
    </source>
</evidence>
<protein>
    <recommendedName>
        <fullName evidence="4">GDP-mannose pyrophosphatase</fullName>
    </recommendedName>
    <alternativeName>
        <fullName evidence="6">GDP-mannose hydrolase</fullName>
    </alternativeName>
    <alternativeName>
        <fullName evidence="7">GDPMK</fullName>
    </alternativeName>
</protein>
<feature type="domain" description="Nudix hydrolase" evidence="8">
    <location>
        <begin position="44"/>
        <end position="201"/>
    </location>
</feature>
<sequence>MNDETNDGHLRERRTGGRTLLEGGFLEVHRDDVVLPDGSAATREYIRHPGAVAVVPLLDDGRVVLVRQYRYPIARTIVEIPAGKRDAGESTLECARRELREETGFRAREWAFACEIHNAAAYSSESIWIYFARGLIGGEQKLDDGEFVEVMKLSEAELDALAMGDGLPDVKTRIGLHWLQRWRAGAWPLAWQPDPEDGEPA</sequence>
<evidence type="ECO:0000259" key="8">
    <source>
        <dbReference type="PROSITE" id="PS51462"/>
    </source>
</evidence>
<dbReference type="PANTHER" id="PTHR11839">
    <property type="entry name" value="UDP/ADP-SUGAR PYROPHOSPHATASE"/>
    <property type="match status" value="1"/>
</dbReference>
<evidence type="ECO:0000256" key="7">
    <source>
        <dbReference type="ARBA" id="ARBA00032272"/>
    </source>
</evidence>
<dbReference type="CDD" id="cd24159">
    <property type="entry name" value="NUDIX_ADPRase_NudF"/>
    <property type="match status" value="1"/>
</dbReference>
<evidence type="ECO:0000256" key="4">
    <source>
        <dbReference type="ARBA" id="ARBA00016377"/>
    </source>
</evidence>
<dbReference type="InterPro" id="IPR000086">
    <property type="entry name" value="NUDIX_hydrolase_dom"/>
</dbReference>
<dbReference type="Proteomes" id="UP000007883">
    <property type="component" value="Chromosome"/>
</dbReference>
<evidence type="ECO:0000256" key="2">
    <source>
        <dbReference type="ARBA" id="ARBA00001946"/>
    </source>
</evidence>
<keyword evidence="10" id="KW-1185">Reference proteome</keyword>
<comment type="similarity">
    <text evidence="3">Belongs to the Nudix hydrolase family. NudK subfamily.</text>
</comment>
<dbReference type="PROSITE" id="PS00893">
    <property type="entry name" value="NUDIX_BOX"/>
    <property type="match status" value="1"/>
</dbReference>
<reference evidence="9 10" key="1">
    <citation type="journal article" date="2012" name="J. Bacteriol.">
        <title>Complete genome sequence of phototrophic betaproteobacterium Rubrivivax gelatinosus IL144.</title>
        <authorList>
            <person name="Nagashima S."/>
            <person name="Kamimura A."/>
            <person name="Shimizu T."/>
            <person name="Nakamura-isaki S."/>
            <person name="Aono E."/>
            <person name="Sakamoto K."/>
            <person name="Ichikawa N."/>
            <person name="Nakazawa H."/>
            <person name="Sekine M."/>
            <person name="Yamazaki S."/>
            <person name="Fujita N."/>
            <person name="Shimada K."/>
            <person name="Hanada S."/>
            <person name="Nagashima K.V.P."/>
        </authorList>
    </citation>
    <scope>NUCLEOTIDE SEQUENCE [LARGE SCALE GENOMIC DNA]</scope>
    <source>
        <strain evidence="10">NBRC 100245 / IL144</strain>
    </source>
</reference>
<dbReference type="GO" id="GO:0006753">
    <property type="term" value="P:nucleoside phosphate metabolic process"/>
    <property type="evidence" value="ECO:0007669"/>
    <property type="project" value="TreeGrafter"/>
</dbReference>
<evidence type="ECO:0000256" key="3">
    <source>
        <dbReference type="ARBA" id="ARBA00007275"/>
    </source>
</evidence>
<dbReference type="RefSeq" id="WP_014427780.1">
    <property type="nucleotide sequence ID" value="NC_017075.1"/>
</dbReference>
<dbReference type="EMBL" id="AP012320">
    <property type="protein sequence ID" value="BAL94912.1"/>
    <property type="molecule type" value="Genomic_DNA"/>
</dbReference>
<comment type="catalytic activity">
    <reaction evidence="1">
        <text>GDP-alpha-D-mannose + H2O = alpha-D-mannose 1-phosphate + GMP + 2 H(+)</text>
        <dbReference type="Rhea" id="RHEA:27978"/>
        <dbReference type="ChEBI" id="CHEBI:15377"/>
        <dbReference type="ChEBI" id="CHEBI:15378"/>
        <dbReference type="ChEBI" id="CHEBI:57527"/>
        <dbReference type="ChEBI" id="CHEBI:58115"/>
        <dbReference type="ChEBI" id="CHEBI:58409"/>
    </reaction>
</comment>
<proteinExistence type="inferred from homology"/>
<dbReference type="STRING" id="983917.RGE_15710"/>
<dbReference type="InterPro" id="IPR020084">
    <property type="entry name" value="NUDIX_hydrolase_CS"/>
</dbReference>
<evidence type="ECO:0000256" key="1">
    <source>
        <dbReference type="ARBA" id="ARBA00000847"/>
    </source>
</evidence>
<evidence type="ECO:0000313" key="9">
    <source>
        <dbReference type="EMBL" id="BAL94912.1"/>
    </source>
</evidence>
<dbReference type="GO" id="GO:0005829">
    <property type="term" value="C:cytosol"/>
    <property type="evidence" value="ECO:0007669"/>
    <property type="project" value="TreeGrafter"/>
</dbReference>
<organism evidence="9 10">
    <name type="scientific">Rubrivivax gelatinosus (strain NBRC 100245 / IL144)</name>
    <dbReference type="NCBI Taxonomy" id="983917"/>
    <lineage>
        <taxon>Bacteria</taxon>
        <taxon>Pseudomonadati</taxon>
        <taxon>Pseudomonadota</taxon>
        <taxon>Betaproteobacteria</taxon>
        <taxon>Burkholderiales</taxon>
        <taxon>Sphaerotilaceae</taxon>
        <taxon>Rubrivivax</taxon>
    </lineage>
</organism>
<gene>
    <name evidence="9" type="ordered locus">RGE_15710</name>
</gene>
<dbReference type="Pfam" id="PF00293">
    <property type="entry name" value="NUDIX"/>
    <property type="match status" value="1"/>
</dbReference>
<dbReference type="PATRIC" id="fig|983917.3.peg.1538"/>
<evidence type="ECO:0000256" key="6">
    <source>
        <dbReference type="ARBA" id="ARBA00032162"/>
    </source>
</evidence>
<dbReference type="PANTHER" id="PTHR11839:SF18">
    <property type="entry name" value="NUDIX HYDROLASE DOMAIN-CONTAINING PROTEIN"/>
    <property type="match status" value="1"/>
</dbReference>
<dbReference type="PROSITE" id="PS51462">
    <property type="entry name" value="NUDIX"/>
    <property type="match status" value="1"/>
</dbReference>
<dbReference type="SUPFAM" id="SSF55811">
    <property type="entry name" value="Nudix"/>
    <property type="match status" value="1"/>
</dbReference>
<evidence type="ECO:0000256" key="5">
    <source>
        <dbReference type="ARBA" id="ARBA00022801"/>
    </source>
</evidence>
<dbReference type="AlphaFoldDB" id="I0HPH5"/>